<evidence type="ECO:0000256" key="1">
    <source>
        <dbReference type="ARBA" id="ARBA00004236"/>
    </source>
</evidence>
<dbReference type="SMART" id="SM00406">
    <property type="entry name" value="IGv"/>
    <property type="match status" value="1"/>
</dbReference>
<dbReference type="AlphaFoldDB" id="A0AAY4DG86"/>
<dbReference type="InterPro" id="IPR052051">
    <property type="entry name" value="TCR_complex_component"/>
</dbReference>
<dbReference type="InterPro" id="IPR007110">
    <property type="entry name" value="Ig-like_dom"/>
</dbReference>
<proteinExistence type="predicted"/>
<keyword evidence="7" id="KW-0325">Glycoprotein</keyword>
<dbReference type="CDD" id="cd00099">
    <property type="entry name" value="IgV"/>
    <property type="match status" value="1"/>
</dbReference>
<dbReference type="GeneTree" id="ENSGT01030000234530"/>
<sequence length="316" mass="35199">MADWLISGYRRRLLLSKGVDSCPPKSSQSERMLRFSCLLNIQTQVCSCISDVTADFTVDQGERFVSSQLHGSVTLPCSYSLTSVESWVWLKYAPGQGLQPIMSSYYQDVQHRKGIDKSRFSYQKTETTFNLIINQIEASDEGSYYCAVYTFRTLWFGDGVFLYVNGKKITAFTFTNVQQHFLLDPASEGDDVTLNCTVVSGGCAGEHSVYWFRHGTPGSPPGIIYSHGDRSAGCEKNPEAGSSTQSCIYHLPKRSLSTTEAGTYYCAVAACGRIVFGNGTKLEISITPEKITVHFHFFSLHEHHVLYTTVAQSQRT</sequence>
<keyword evidence="3" id="KW-0732">Signal</keyword>
<reference evidence="9" key="2">
    <citation type="submission" date="2025-08" db="UniProtKB">
        <authorList>
            <consortium name="Ensembl"/>
        </authorList>
    </citation>
    <scope>IDENTIFICATION</scope>
</reference>
<evidence type="ECO:0000313" key="9">
    <source>
        <dbReference type="Ensembl" id="ENSDCDP00010043286.1"/>
    </source>
</evidence>
<reference evidence="9 10" key="1">
    <citation type="submission" date="2020-06" db="EMBL/GenBank/DDBJ databases">
        <authorList>
            <consortium name="Wellcome Sanger Institute Data Sharing"/>
        </authorList>
    </citation>
    <scope>NUCLEOTIDE SEQUENCE [LARGE SCALE GENOMIC DNA]</scope>
</reference>
<dbReference type="GO" id="GO:0005886">
    <property type="term" value="C:plasma membrane"/>
    <property type="evidence" value="ECO:0007669"/>
    <property type="project" value="UniProtKB-SubCell"/>
</dbReference>
<dbReference type="InterPro" id="IPR003599">
    <property type="entry name" value="Ig_sub"/>
</dbReference>
<dbReference type="PANTHER" id="PTHR19433:SF111">
    <property type="entry name" value="T CELL RECEPTOR ALPHA VARIABLE 4"/>
    <property type="match status" value="1"/>
</dbReference>
<dbReference type="SMART" id="SM00409">
    <property type="entry name" value="IG"/>
    <property type="match status" value="2"/>
</dbReference>
<evidence type="ECO:0000259" key="8">
    <source>
        <dbReference type="PROSITE" id="PS50835"/>
    </source>
</evidence>
<dbReference type="Proteomes" id="UP000694580">
    <property type="component" value="Chromosome 1"/>
</dbReference>
<keyword evidence="10" id="KW-1185">Reference proteome</keyword>
<dbReference type="Ensembl" id="ENSDCDT00010053342.1">
    <property type="protein sequence ID" value="ENSDCDP00010043286.1"/>
    <property type="gene ID" value="ENSDCDG00010027017.1"/>
</dbReference>
<dbReference type="GO" id="GO:0002376">
    <property type="term" value="P:immune system process"/>
    <property type="evidence" value="ECO:0007669"/>
    <property type="project" value="UniProtKB-KW"/>
</dbReference>
<keyword evidence="6" id="KW-1015">Disulfide bond</keyword>
<dbReference type="PROSITE" id="PS50835">
    <property type="entry name" value="IG_LIKE"/>
    <property type="match status" value="2"/>
</dbReference>
<dbReference type="InterPro" id="IPR013783">
    <property type="entry name" value="Ig-like_fold"/>
</dbReference>
<evidence type="ECO:0000256" key="3">
    <source>
        <dbReference type="ARBA" id="ARBA00022729"/>
    </source>
</evidence>
<accession>A0AAY4DG86</accession>
<evidence type="ECO:0000256" key="6">
    <source>
        <dbReference type="ARBA" id="ARBA00023157"/>
    </source>
</evidence>
<comment type="subcellular location">
    <subcellularLocation>
        <location evidence="1">Cell membrane</location>
    </subcellularLocation>
</comment>
<keyword evidence="4" id="KW-0391">Immunity</keyword>
<evidence type="ECO:0000256" key="7">
    <source>
        <dbReference type="ARBA" id="ARBA00023180"/>
    </source>
</evidence>
<feature type="domain" description="Ig-like" evidence="8">
    <location>
        <begin position="24"/>
        <end position="148"/>
    </location>
</feature>
<dbReference type="InterPro" id="IPR013106">
    <property type="entry name" value="Ig_V-set"/>
</dbReference>
<keyword evidence="5" id="KW-0472">Membrane</keyword>
<dbReference type="GO" id="GO:0009617">
    <property type="term" value="P:response to bacterium"/>
    <property type="evidence" value="ECO:0007669"/>
    <property type="project" value="TreeGrafter"/>
</dbReference>
<evidence type="ECO:0000256" key="5">
    <source>
        <dbReference type="ARBA" id="ARBA00023136"/>
    </source>
</evidence>
<evidence type="ECO:0000313" key="10">
    <source>
        <dbReference type="Proteomes" id="UP000694580"/>
    </source>
</evidence>
<dbReference type="Gene3D" id="2.60.40.10">
    <property type="entry name" value="Immunoglobulins"/>
    <property type="match status" value="2"/>
</dbReference>
<reference evidence="9" key="3">
    <citation type="submission" date="2025-09" db="UniProtKB">
        <authorList>
            <consortium name="Ensembl"/>
        </authorList>
    </citation>
    <scope>IDENTIFICATION</scope>
</reference>
<dbReference type="SUPFAM" id="SSF48726">
    <property type="entry name" value="Immunoglobulin"/>
    <property type="match status" value="2"/>
</dbReference>
<organism evidence="9 10">
    <name type="scientific">Denticeps clupeoides</name>
    <name type="common">denticle herring</name>
    <dbReference type="NCBI Taxonomy" id="299321"/>
    <lineage>
        <taxon>Eukaryota</taxon>
        <taxon>Metazoa</taxon>
        <taxon>Chordata</taxon>
        <taxon>Craniata</taxon>
        <taxon>Vertebrata</taxon>
        <taxon>Euteleostomi</taxon>
        <taxon>Actinopterygii</taxon>
        <taxon>Neopterygii</taxon>
        <taxon>Teleostei</taxon>
        <taxon>Clupei</taxon>
        <taxon>Clupeiformes</taxon>
        <taxon>Denticipitoidei</taxon>
        <taxon>Denticipitidae</taxon>
        <taxon>Denticeps</taxon>
    </lineage>
</organism>
<evidence type="ECO:0000256" key="2">
    <source>
        <dbReference type="ARBA" id="ARBA00022475"/>
    </source>
</evidence>
<dbReference type="Pfam" id="PF07686">
    <property type="entry name" value="V-set"/>
    <property type="match status" value="2"/>
</dbReference>
<keyword evidence="2" id="KW-1003">Cell membrane</keyword>
<protein>
    <recommendedName>
        <fullName evidence="8">Ig-like domain-containing protein</fullName>
    </recommendedName>
</protein>
<name>A0AAY4DG86_9TELE</name>
<dbReference type="PANTHER" id="PTHR19433">
    <property type="entry name" value="T-CELL RECEPTOR ALPHA CHAIN V REGION-RELATED"/>
    <property type="match status" value="1"/>
</dbReference>
<dbReference type="InterPro" id="IPR036179">
    <property type="entry name" value="Ig-like_dom_sf"/>
</dbReference>
<feature type="domain" description="Ig-like" evidence="8">
    <location>
        <begin position="186"/>
        <end position="287"/>
    </location>
</feature>
<evidence type="ECO:0000256" key="4">
    <source>
        <dbReference type="ARBA" id="ARBA00022859"/>
    </source>
</evidence>